<organism evidence="4 5">
    <name type="scientific">Dimorphilus gyrociliatus</name>
    <dbReference type="NCBI Taxonomy" id="2664684"/>
    <lineage>
        <taxon>Eukaryota</taxon>
        <taxon>Metazoa</taxon>
        <taxon>Spiralia</taxon>
        <taxon>Lophotrochozoa</taxon>
        <taxon>Annelida</taxon>
        <taxon>Polychaeta</taxon>
        <taxon>Polychaeta incertae sedis</taxon>
        <taxon>Dinophilidae</taxon>
        <taxon>Dimorphilus</taxon>
    </lineage>
</organism>
<gene>
    <name evidence="4" type="ORF">DGYR_LOCUS6588</name>
</gene>
<evidence type="ECO:0000256" key="2">
    <source>
        <dbReference type="RuleBase" id="RU000411"/>
    </source>
</evidence>
<dbReference type="InterPro" id="IPR042178">
    <property type="entry name" value="Serpin_sf_1"/>
</dbReference>
<dbReference type="AlphaFoldDB" id="A0A7I8VPJ9"/>
<dbReference type="Proteomes" id="UP000549394">
    <property type="component" value="Unassembled WGS sequence"/>
</dbReference>
<dbReference type="SMART" id="SM00093">
    <property type="entry name" value="SERPIN"/>
    <property type="match status" value="1"/>
</dbReference>
<protein>
    <recommendedName>
        <fullName evidence="3">Serpin domain-containing protein</fullName>
    </recommendedName>
</protein>
<dbReference type="GO" id="GO:0005615">
    <property type="term" value="C:extracellular space"/>
    <property type="evidence" value="ECO:0007669"/>
    <property type="project" value="InterPro"/>
</dbReference>
<evidence type="ECO:0000313" key="5">
    <source>
        <dbReference type="Proteomes" id="UP000549394"/>
    </source>
</evidence>
<dbReference type="Pfam" id="PF00079">
    <property type="entry name" value="Serpin"/>
    <property type="match status" value="1"/>
</dbReference>
<dbReference type="GO" id="GO:0004867">
    <property type="term" value="F:serine-type endopeptidase inhibitor activity"/>
    <property type="evidence" value="ECO:0007669"/>
    <property type="project" value="InterPro"/>
</dbReference>
<evidence type="ECO:0000313" key="4">
    <source>
        <dbReference type="EMBL" id="CAD5118164.1"/>
    </source>
</evidence>
<dbReference type="PANTHER" id="PTHR11461">
    <property type="entry name" value="SERINE PROTEASE INHIBITOR, SERPIN"/>
    <property type="match status" value="1"/>
</dbReference>
<name>A0A7I8VPJ9_9ANNE</name>
<dbReference type="InterPro" id="IPR036186">
    <property type="entry name" value="Serpin_sf"/>
</dbReference>
<keyword evidence="5" id="KW-1185">Reference proteome</keyword>
<dbReference type="SUPFAM" id="SSF56574">
    <property type="entry name" value="Serpins"/>
    <property type="match status" value="1"/>
</dbReference>
<comment type="caution">
    <text evidence="4">The sequence shown here is derived from an EMBL/GenBank/DDBJ whole genome shotgun (WGS) entry which is preliminary data.</text>
</comment>
<feature type="domain" description="Serpin" evidence="3">
    <location>
        <begin position="18"/>
        <end position="386"/>
    </location>
</feature>
<comment type="similarity">
    <text evidence="1 2">Belongs to the serpin family.</text>
</comment>
<reference evidence="4 5" key="1">
    <citation type="submission" date="2020-08" db="EMBL/GenBank/DDBJ databases">
        <authorList>
            <person name="Hejnol A."/>
        </authorList>
    </citation>
    <scope>NUCLEOTIDE SEQUENCE [LARGE SCALE GENOMIC DNA]</scope>
</reference>
<sequence length="386" mass="43896">MASCVTSNLATANLNFSLCLLKHLSKDTENIFFSPISLSTVFGMIFLGSAGESQKQLEDIFSFGSFNSTEDVHKEMLEISKLFRGQNNIELNVANRILAQEKYTFLQDFIHSLKNFYEQDPIRVNFASSEKSKIVQDLNKWVEDITKGKIKNLLKEDAVTALTRMILVNAVYFKADWAEKFDERATQIMNFMITKDEKVETRMMYRSGKYRLGYSSNLNIQVLELPYKNPNFKMLVFLPLPHQQGGLFALNELQNKLNIDILSNMRGHFSYTEEKISVFFPKFRLETKLELEAVLPQLGLKDVFDEKLADLSLMTGTKDLFVSSAVHKAFLEVNEEGSEAAAATAAVMSLRCAAVNPEFRANRPFLFSIVHSSSGTPLFFGRYVRP</sequence>
<accession>A0A7I8VPJ9</accession>
<evidence type="ECO:0000256" key="1">
    <source>
        <dbReference type="ARBA" id="ARBA00009500"/>
    </source>
</evidence>
<proteinExistence type="inferred from homology"/>
<evidence type="ECO:0000259" key="3">
    <source>
        <dbReference type="SMART" id="SM00093"/>
    </source>
</evidence>
<dbReference type="Gene3D" id="2.30.39.10">
    <property type="entry name" value="Alpha-1-antitrypsin, domain 1"/>
    <property type="match status" value="1"/>
</dbReference>
<dbReference type="InterPro" id="IPR042185">
    <property type="entry name" value="Serpin_sf_2"/>
</dbReference>
<dbReference type="PROSITE" id="PS00284">
    <property type="entry name" value="SERPIN"/>
    <property type="match status" value="1"/>
</dbReference>
<dbReference type="InterPro" id="IPR000215">
    <property type="entry name" value="Serpin_fam"/>
</dbReference>
<dbReference type="EMBL" id="CAJFCJ010000008">
    <property type="protein sequence ID" value="CAD5118164.1"/>
    <property type="molecule type" value="Genomic_DNA"/>
</dbReference>
<dbReference type="CDD" id="cd00172">
    <property type="entry name" value="serpin"/>
    <property type="match status" value="1"/>
</dbReference>
<dbReference type="OrthoDB" id="671595at2759"/>
<dbReference type="InterPro" id="IPR023795">
    <property type="entry name" value="Serpin_CS"/>
</dbReference>
<dbReference type="PANTHER" id="PTHR11461:SF211">
    <property type="entry name" value="GH10112P-RELATED"/>
    <property type="match status" value="1"/>
</dbReference>
<dbReference type="Gene3D" id="3.30.497.10">
    <property type="entry name" value="Antithrombin, subunit I, domain 2"/>
    <property type="match status" value="1"/>
</dbReference>
<dbReference type="InterPro" id="IPR023796">
    <property type="entry name" value="Serpin_dom"/>
</dbReference>